<protein>
    <submittedName>
        <fullName evidence="2">Uncharacterized protein</fullName>
    </submittedName>
</protein>
<sequence>MTSGVLFNSLNSGIATSGRLGSTKMLSAGVRNPLLSAGFSLQFRPPSLHLLPPICSAALPSVITGGDDRSAGGAPKSNAVSGGRALRGSDILIAMQRAVAQKEIGGSGGGQKAGRKRKKRKGYKSGGEMENLLPADYDYASVRPIQIRGDWGPRIVELEDRLQDLRSRYHF</sequence>
<name>A0AAP0BMW9_9ASPA</name>
<reference evidence="2 3" key="1">
    <citation type="journal article" date="2022" name="Nat. Plants">
        <title>Genomes of leafy and leafless Platanthera orchids illuminate the evolution of mycoheterotrophy.</title>
        <authorList>
            <person name="Li M.H."/>
            <person name="Liu K.W."/>
            <person name="Li Z."/>
            <person name="Lu H.C."/>
            <person name="Ye Q.L."/>
            <person name="Zhang D."/>
            <person name="Wang J.Y."/>
            <person name="Li Y.F."/>
            <person name="Zhong Z.M."/>
            <person name="Liu X."/>
            <person name="Yu X."/>
            <person name="Liu D.K."/>
            <person name="Tu X.D."/>
            <person name="Liu B."/>
            <person name="Hao Y."/>
            <person name="Liao X.Y."/>
            <person name="Jiang Y.T."/>
            <person name="Sun W.H."/>
            <person name="Chen J."/>
            <person name="Chen Y.Q."/>
            <person name="Ai Y."/>
            <person name="Zhai J.W."/>
            <person name="Wu S.S."/>
            <person name="Zhou Z."/>
            <person name="Hsiao Y.Y."/>
            <person name="Wu W.L."/>
            <person name="Chen Y.Y."/>
            <person name="Lin Y.F."/>
            <person name="Hsu J.L."/>
            <person name="Li C.Y."/>
            <person name="Wang Z.W."/>
            <person name="Zhao X."/>
            <person name="Zhong W.Y."/>
            <person name="Ma X.K."/>
            <person name="Ma L."/>
            <person name="Huang J."/>
            <person name="Chen G.Z."/>
            <person name="Huang M.Z."/>
            <person name="Huang L."/>
            <person name="Peng D.H."/>
            <person name="Luo Y.B."/>
            <person name="Zou S.Q."/>
            <person name="Chen S.P."/>
            <person name="Lan S."/>
            <person name="Tsai W.C."/>
            <person name="Van de Peer Y."/>
            <person name="Liu Z.J."/>
        </authorList>
    </citation>
    <scope>NUCLEOTIDE SEQUENCE [LARGE SCALE GENOMIC DNA]</scope>
    <source>
        <strain evidence="2">Lor287</strain>
    </source>
</reference>
<proteinExistence type="predicted"/>
<dbReference type="PANTHER" id="PTHR37728">
    <property type="entry name" value="BNAA04G26730D PROTEIN"/>
    <property type="match status" value="1"/>
</dbReference>
<gene>
    <name evidence="2" type="ORF">KSP39_PZI008530</name>
</gene>
<evidence type="ECO:0000313" key="3">
    <source>
        <dbReference type="Proteomes" id="UP001418222"/>
    </source>
</evidence>
<dbReference type="Proteomes" id="UP001418222">
    <property type="component" value="Unassembled WGS sequence"/>
</dbReference>
<accession>A0AAP0BMW9</accession>
<dbReference type="EMBL" id="JBBWWQ010000006">
    <property type="protein sequence ID" value="KAK8944116.1"/>
    <property type="molecule type" value="Genomic_DNA"/>
</dbReference>
<dbReference type="AlphaFoldDB" id="A0AAP0BMW9"/>
<comment type="caution">
    <text evidence="2">The sequence shown here is derived from an EMBL/GenBank/DDBJ whole genome shotgun (WGS) entry which is preliminary data.</text>
</comment>
<evidence type="ECO:0000313" key="2">
    <source>
        <dbReference type="EMBL" id="KAK8944116.1"/>
    </source>
</evidence>
<dbReference type="PANTHER" id="PTHR37728:SF1">
    <property type="entry name" value="OS06G0132300 PROTEIN"/>
    <property type="match status" value="1"/>
</dbReference>
<feature type="region of interest" description="Disordered" evidence="1">
    <location>
        <begin position="103"/>
        <end position="127"/>
    </location>
</feature>
<organism evidence="2 3">
    <name type="scientific">Platanthera zijinensis</name>
    <dbReference type="NCBI Taxonomy" id="2320716"/>
    <lineage>
        <taxon>Eukaryota</taxon>
        <taxon>Viridiplantae</taxon>
        <taxon>Streptophyta</taxon>
        <taxon>Embryophyta</taxon>
        <taxon>Tracheophyta</taxon>
        <taxon>Spermatophyta</taxon>
        <taxon>Magnoliopsida</taxon>
        <taxon>Liliopsida</taxon>
        <taxon>Asparagales</taxon>
        <taxon>Orchidaceae</taxon>
        <taxon>Orchidoideae</taxon>
        <taxon>Orchideae</taxon>
        <taxon>Orchidinae</taxon>
        <taxon>Platanthera</taxon>
    </lineage>
</organism>
<feature type="compositionally biased region" description="Basic residues" evidence="1">
    <location>
        <begin position="113"/>
        <end position="123"/>
    </location>
</feature>
<keyword evidence="3" id="KW-1185">Reference proteome</keyword>
<evidence type="ECO:0000256" key="1">
    <source>
        <dbReference type="SAM" id="MobiDB-lite"/>
    </source>
</evidence>